<evidence type="ECO:0000313" key="7">
    <source>
        <dbReference type="EnsemblMetazoa" id="LLOJ006483-PA"/>
    </source>
</evidence>
<dbReference type="VEuPathDB" id="VectorBase:LLOJ006483"/>
<keyword evidence="3" id="KW-1134">Transmembrane beta strand</keyword>
<dbReference type="EMBL" id="AJWK01021292">
    <property type="status" value="NOT_ANNOTATED_CDS"/>
    <property type="molecule type" value="Genomic_DNA"/>
</dbReference>
<feature type="domain" description="POTRA" evidence="6">
    <location>
        <begin position="17"/>
        <end position="94"/>
    </location>
</feature>
<evidence type="ECO:0000313" key="8">
    <source>
        <dbReference type="Proteomes" id="UP000092461"/>
    </source>
</evidence>
<evidence type="ECO:0000256" key="5">
    <source>
        <dbReference type="ARBA" id="ARBA00023136"/>
    </source>
</evidence>
<evidence type="ECO:0000256" key="3">
    <source>
        <dbReference type="ARBA" id="ARBA00022452"/>
    </source>
</evidence>
<dbReference type="VEuPathDB" id="VectorBase:LLONM1_010501"/>
<accession>A0A1B0CP10</accession>
<dbReference type="AlphaFoldDB" id="A0A1B0CP10"/>
<comment type="subcellular location">
    <subcellularLocation>
        <location evidence="1">Mitochondrion outer membrane</location>
        <topology evidence="1">Multi-pass membrane protein</topology>
    </subcellularLocation>
</comment>
<keyword evidence="5" id="KW-0472">Membrane</keyword>
<comment type="similarity">
    <text evidence="2">Belongs to the SAM50/omp85 family.</text>
</comment>
<evidence type="ECO:0000256" key="4">
    <source>
        <dbReference type="ARBA" id="ARBA00022692"/>
    </source>
</evidence>
<reference evidence="7" key="1">
    <citation type="submission" date="2020-05" db="UniProtKB">
        <authorList>
            <consortium name="EnsemblMetazoa"/>
        </authorList>
    </citation>
    <scope>IDENTIFICATION</scope>
    <source>
        <strain evidence="7">Jacobina</strain>
    </source>
</reference>
<protein>
    <recommendedName>
        <fullName evidence="6">POTRA domain-containing protein</fullName>
    </recommendedName>
</protein>
<dbReference type="InterPro" id="IPR000184">
    <property type="entry name" value="Bac_surfAg_D15"/>
</dbReference>
<sequence>MSSRNEGLRERLGSYKAYVSKVTINGLDRTKDDYVHNVLKECFDISNVRDLVEKVKEVRETLLSIGAFKDVRAKIDVTPGTKYGYVVDFNCTEQRRIKGNVSTEMNQYEMVSKAEILLPNLQGRGESLSFEYAYSNSNNSRRNIGLNVKLQKPFLHRSVIGKYRPTTFLHLFNNTSKSYSNSYTNHTAGGTINLVFNSSHYLQHTLQYELSFRELAGINRQVPLFVRHHFGPRLASIVRYIMKYDDRTDRVFPRTGTMLWTTLESSIFRKLGDIHYMSITSHMERNLPLFWNMSLQMTARGGFIRELSPEKPVPINSLFTMGGPYSLRGFEFGGVGPQIEGHSTGTHMFWATGLHLWTPLPYSSYFYKFARFFRTHAFINCGNVDSSLDTMRSAMGIGLAVALGQFARIELNFTRPIHIQKGDQAAKDH</sequence>
<dbReference type="InterPro" id="IPR034746">
    <property type="entry name" value="POTRA"/>
</dbReference>
<name>A0A1B0CP10_LUTLO</name>
<dbReference type="PANTHER" id="PTHR12815:SF18">
    <property type="entry name" value="SORTING AND ASSEMBLY MACHINERY COMPONENT 50 HOMOLOG"/>
    <property type="match status" value="1"/>
</dbReference>
<dbReference type="GO" id="GO:0033108">
    <property type="term" value="P:mitochondrial respiratory chain complex assembly"/>
    <property type="evidence" value="ECO:0007669"/>
    <property type="project" value="TreeGrafter"/>
</dbReference>
<dbReference type="Gene3D" id="2.40.160.50">
    <property type="entry name" value="membrane protein fhac: a member of the omp85/tpsb transporter family"/>
    <property type="match status" value="1"/>
</dbReference>
<proteinExistence type="inferred from homology"/>
<dbReference type="PROSITE" id="PS51779">
    <property type="entry name" value="POTRA"/>
    <property type="match status" value="1"/>
</dbReference>
<dbReference type="GO" id="GO:0005741">
    <property type="term" value="C:mitochondrial outer membrane"/>
    <property type="evidence" value="ECO:0007669"/>
    <property type="project" value="UniProtKB-SubCell"/>
</dbReference>
<dbReference type="GO" id="GO:0045040">
    <property type="term" value="P:protein insertion into mitochondrial outer membrane"/>
    <property type="evidence" value="ECO:0007669"/>
    <property type="project" value="TreeGrafter"/>
</dbReference>
<keyword evidence="8" id="KW-1185">Reference proteome</keyword>
<dbReference type="EnsemblMetazoa" id="LLOJ006483-RA">
    <property type="protein sequence ID" value="LLOJ006483-PA"/>
    <property type="gene ID" value="LLOJ006483"/>
</dbReference>
<evidence type="ECO:0000256" key="1">
    <source>
        <dbReference type="ARBA" id="ARBA00004374"/>
    </source>
</evidence>
<dbReference type="Proteomes" id="UP000092461">
    <property type="component" value="Unassembled WGS sequence"/>
</dbReference>
<organism evidence="7 8">
    <name type="scientific">Lutzomyia longipalpis</name>
    <name type="common">Sand fly</name>
    <dbReference type="NCBI Taxonomy" id="7200"/>
    <lineage>
        <taxon>Eukaryota</taxon>
        <taxon>Metazoa</taxon>
        <taxon>Ecdysozoa</taxon>
        <taxon>Arthropoda</taxon>
        <taxon>Hexapoda</taxon>
        <taxon>Insecta</taxon>
        <taxon>Pterygota</taxon>
        <taxon>Neoptera</taxon>
        <taxon>Endopterygota</taxon>
        <taxon>Diptera</taxon>
        <taxon>Nematocera</taxon>
        <taxon>Psychodoidea</taxon>
        <taxon>Psychodidae</taxon>
        <taxon>Lutzomyia</taxon>
        <taxon>Lutzomyia</taxon>
    </lineage>
</organism>
<dbReference type="Pfam" id="PF01103">
    <property type="entry name" value="Omp85"/>
    <property type="match status" value="1"/>
</dbReference>
<dbReference type="PANTHER" id="PTHR12815">
    <property type="entry name" value="SORTING AND ASSEMBLY MACHINERY SAMM50 PROTEIN FAMILY MEMBER"/>
    <property type="match status" value="1"/>
</dbReference>
<evidence type="ECO:0000259" key="6">
    <source>
        <dbReference type="PROSITE" id="PS51779"/>
    </source>
</evidence>
<dbReference type="InterPro" id="IPR039910">
    <property type="entry name" value="D15-like"/>
</dbReference>
<evidence type="ECO:0000256" key="2">
    <source>
        <dbReference type="ARBA" id="ARBA00010913"/>
    </source>
</evidence>
<keyword evidence="4" id="KW-0812">Transmembrane</keyword>